<keyword evidence="3" id="KW-0175">Coiled coil</keyword>
<evidence type="ECO:0000256" key="2">
    <source>
        <dbReference type="ARBA" id="ARBA00022729"/>
    </source>
</evidence>
<gene>
    <name evidence="4" type="ORF">DF168_02223</name>
</gene>
<dbReference type="PANTHER" id="PTHR35089:SF1">
    <property type="entry name" value="CHAPERONE PROTEIN SKP"/>
    <property type="match status" value="1"/>
</dbReference>
<protein>
    <recommendedName>
        <fullName evidence="6">Chaperone protein Skp</fullName>
    </recommendedName>
</protein>
<evidence type="ECO:0000313" key="4">
    <source>
        <dbReference type="EMBL" id="AWT60998.1"/>
    </source>
</evidence>
<name>A0A2Z4AIC2_9BACT</name>
<dbReference type="Pfam" id="PF03938">
    <property type="entry name" value="OmpH"/>
    <property type="match status" value="1"/>
</dbReference>
<dbReference type="KEGG" id="mtar:DF168_02223"/>
<reference evidence="4 5" key="1">
    <citation type="submission" date="2018-06" db="EMBL/GenBank/DDBJ databases">
        <title>Draft Genome Sequence of a Novel Marine Bacterium Related to the Verrucomicrobia.</title>
        <authorList>
            <person name="Vosseberg J."/>
            <person name="Martijn J."/>
            <person name="Ettema T.J.G."/>
        </authorList>
    </citation>
    <scope>NUCLEOTIDE SEQUENCE [LARGE SCALE GENOMIC DNA]</scope>
    <source>
        <strain evidence="4">TARA_B100001123</strain>
    </source>
</reference>
<dbReference type="EMBL" id="CP029803">
    <property type="protein sequence ID" value="AWT60998.1"/>
    <property type="molecule type" value="Genomic_DNA"/>
</dbReference>
<dbReference type="GO" id="GO:0051082">
    <property type="term" value="F:unfolded protein binding"/>
    <property type="evidence" value="ECO:0007669"/>
    <property type="project" value="InterPro"/>
</dbReference>
<dbReference type="InterPro" id="IPR024930">
    <property type="entry name" value="Skp_dom_sf"/>
</dbReference>
<dbReference type="Gene3D" id="3.30.910.20">
    <property type="entry name" value="Skp domain"/>
    <property type="match status" value="1"/>
</dbReference>
<dbReference type="PANTHER" id="PTHR35089">
    <property type="entry name" value="CHAPERONE PROTEIN SKP"/>
    <property type="match status" value="1"/>
</dbReference>
<dbReference type="InterPro" id="IPR005632">
    <property type="entry name" value="Chaperone_Skp"/>
</dbReference>
<dbReference type="GO" id="GO:0050821">
    <property type="term" value="P:protein stabilization"/>
    <property type="evidence" value="ECO:0007669"/>
    <property type="project" value="TreeGrafter"/>
</dbReference>
<dbReference type="SUPFAM" id="SSF111384">
    <property type="entry name" value="OmpH-like"/>
    <property type="match status" value="1"/>
</dbReference>
<evidence type="ECO:0008006" key="6">
    <source>
        <dbReference type="Google" id="ProtNLM"/>
    </source>
</evidence>
<comment type="similarity">
    <text evidence="1">Belongs to the Skp family.</text>
</comment>
<dbReference type="GO" id="GO:0005829">
    <property type="term" value="C:cytosol"/>
    <property type="evidence" value="ECO:0007669"/>
    <property type="project" value="TreeGrafter"/>
</dbReference>
<evidence type="ECO:0000313" key="5">
    <source>
        <dbReference type="Proteomes" id="UP000247465"/>
    </source>
</evidence>
<dbReference type="AlphaFoldDB" id="A0A2Z4AIC2"/>
<sequence>MKRSIVYLAAVTVLMPFLQGQEVNIATVDMTRLYTEYYKTKEANDKIQDSIEQARIDAEELVQDGQDLVEEYNEILERAKNPALTEEAQIKAQQDAEDQLRVIQEKQQELDQFRVATQRSLQQRQQTYRDLFMDEIKSMAMDVAREANSNLLLDTSGETAVGIPSILYSSADWDITEEVLSRINEEAPEDEG</sequence>
<accession>A0A2Z4AIC2</accession>
<dbReference type="Proteomes" id="UP000247465">
    <property type="component" value="Chromosome"/>
</dbReference>
<evidence type="ECO:0000256" key="1">
    <source>
        <dbReference type="ARBA" id="ARBA00009091"/>
    </source>
</evidence>
<feature type="coiled-coil region" evidence="3">
    <location>
        <begin position="44"/>
        <end position="71"/>
    </location>
</feature>
<organism evidence="4 5">
    <name type="scientific">Candidatus Moanibacter tarae</name>
    <dbReference type="NCBI Taxonomy" id="2200854"/>
    <lineage>
        <taxon>Bacteria</taxon>
        <taxon>Pseudomonadati</taxon>
        <taxon>Verrucomicrobiota</taxon>
        <taxon>Opitutia</taxon>
        <taxon>Puniceicoccales</taxon>
        <taxon>Puniceicoccales incertae sedis</taxon>
        <taxon>Candidatus Moanibacter</taxon>
    </lineage>
</organism>
<evidence type="ECO:0000256" key="3">
    <source>
        <dbReference type="SAM" id="Coils"/>
    </source>
</evidence>
<keyword evidence="2" id="KW-0732">Signal</keyword>
<proteinExistence type="inferred from homology"/>
<dbReference type="SMART" id="SM00935">
    <property type="entry name" value="OmpH"/>
    <property type="match status" value="1"/>
</dbReference>